<accession>A0A0A0MA79</accession>
<evidence type="ECO:0000256" key="2">
    <source>
        <dbReference type="ARBA" id="ARBA00022475"/>
    </source>
</evidence>
<dbReference type="AlphaFoldDB" id="A0A0A0MA79"/>
<protein>
    <recommendedName>
        <fullName evidence="11">Flagellar protein</fullName>
    </recommendedName>
</protein>
<keyword evidence="8" id="KW-0732">Signal</keyword>
<evidence type="ECO:0000313" key="10">
    <source>
        <dbReference type="Proteomes" id="UP000030003"/>
    </source>
</evidence>
<dbReference type="GO" id="GO:0044781">
    <property type="term" value="P:bacterial-type flagellum organization"/>
    <property type="evidence" value="ECO:0007669"/>
    <property type="project" value="InterPro"/>
</dbReference>
<keyword evidence="4 7" id="KW-1133">Transmembrane helix</keyword>
<feature type="chain" id="PRO_5001973520" description="Flagellar protein" evidence="8">
    <location>
        <begin position="23"/>
        <end position="140"/>
    </location>
</feature>
<evidence type="ECO:0000256" key="4">
    <source>
        <dbReference type="ARBA" id="ARBA00022989"/>
    </source>
</evidence>
<dbReference type="GO" id="GO:0016020">
    <property type="term" value="C:membrane"/>
    <property type="evidence" value="ECO:0007669"/>
    <property type="project" value="InterPro"/>
</dbReference>
<reference evidence="9 10" key="1">
    <citation type="submission" date="2013-08" db="EMBL/GenBank/DDBJ databases">
        <title>Genomic analysis of Lysobacter defluvii.</title>
        <authorList>
            <person name="Wang Q."/>
            <person name="Wang G."/>
        </authorList>
    </citation>
    <scope>NUCLEOTIDE SEQUENCE [LARGE SCALE GENOMIC DNA]</scope>
    <source>
        <strain evidence="9 10">IMMIB APB-9</strain>
    </source>
</reference>
<evidence type="ECO:0000256" key="6">
    <source>
        <dbReference type="SAM" id="MobiDB-lite"/>
    </source>
</evidence>
<keyword evidence="3 7" id="KW-0812">Transmembrane</keyword>
<gene>
    <name evidence="9" type="ORF">N791_05315</name>
</gene>
<evidence type="ECO:0000256" key="1">
    <source>
        <dbReference type="ARBA" id="ARBA00004236"/>
    </source>
</evidence>
<dbReference type="RefSeq" id="WP_036137961.1">
    <property type="nucleotide sequence ID" value="NZ_AUHT01000005.1"/>
</dbReference>
<feature type="signal peptide" evidence="8">
    <location>
        <begin position="1"/>
        <end position="22"/>
    </location>
</feature>
<dbReference type="Proteomes" id="UP000030003">
    <property type="component" value="Unassembled WGS sequence"/>
</dbReference>
<feature type="transmembrane region" description="Helical" evidence="7">
    <location>
        <begin position="32"/>
        <end position="57"/>
    </location>
</feature>
<dbReference type="STRING" id="1385515.GCA_000423325_00669"/>
<evidence type="ECO:0008006" key="11">
    <source>
        <dbReference type="Google" id="ProtNLM"/>
    </source>
</evidence>
<feature type="region of interest" description="Disordered" evidence="6">
    <location>
        <begin position="121"/>
        <end position="140"/>
    </location>
</feature>
<keyword evidence="2" id="KW-1003">Cell membrane</keyword>
<dbReference type="PROSITE" id="PS51257">
    <property type="entry name" value="PROKAR_LIPOPROTEIN"/>
    <property type="match status" value="1"/>
</dbReference>
<evidence type="ECO:0000256" key="3">
    <source>
        <dbReference type="ARBA" id="ARBA00022692"/>
    </source>
</evidence>
<organism evidence="9 10">
    <name type="scientific">Lysobacter defluvii IMMIB APB-9 = DSM 18482</name>
    <dbReference type="NCBI Taxonomy" id="1385515"/>
    <lineage>
        <taxon>Bacteria</taxon>
        <taxon>Pseudomonadati</taxon>
        <taxon>Pseudomonadota</taxon>
        <taxon>Gammaproteobacteria</taxon>
        <taxon>Lysobacterales</taxon>
        <taxon>Lysobacteraceae</taxon>
        <taxon>Novilysobacter</taxon>
    </lineage>
</organism>
<comment type="subcellular location">
    <subcellularLocation>
        <location evidence="1">Cell membrane</location>
    </subcellularLocation>
</comment>
<keyword evidence="10" id="KW-1185">Reference proteome</keyword>
<name>A0A0A0MA79_9GAMM</name>
<evidence type="ECO:0000256" key="5">
    <source>
        <dbReference type="ARBA" id="ARBA00023136"/>
    </source>
</evidence>
<keyword evidence="5 7" id="KW-0472">Membrane</keyword>
<evidence type="ECO:0000256" key="8">
    <source>
        <dbReference type="SAM" id="SignalP"/>
    </source>
</evidence>
<sequence length="140" mass="14045">MSARLHAALGLLAACTPLSVHAAAPAAGGGSIAADVLAVLIPLVLVMAVLVAVLYYARRRYRLTGAGAALSVVQILPVGPRERVVVVRTRNDRYLAVGVGAQALSLIAELDPLDVALDPPSSSIGTASAAPSSGTSGRNG</sequence>
<dbReference type="InterPro" id="IPR022781">
    <property type="entry name" value="Flagellar_biosynth_FliO"/>
</dbReference>
<comment type="caution">
    <text evidence="9">The sequence shown here is derived from an EMBL/GenBank/DDBJ whole genome shotgun (WGS) entry which is preliminary data.</text>
</comment>
<evidence type="ECO:0000313" key="9">
    <source>
        <dbReference type="EMBL" id="KGO98056.1"/>
    </source>
</evidence>
<proteinExistence type="predicted"/>
<dbReference type="Pfam" id="PF04347">
    <property type="entry name" value="FliO"/>
    <property type="match status" value="1"/>
</dbReference>
<evidence type="ECO:0000256" key="7">
    <source>
        <dbReference type="SAM" id="Phobius"/>
    </source>
</evidence>
<dbReference type="EMBL" id="AVBH01000140">
    <property type="protein sequence ID" value="KGO98056.1"/>
    <property type="molecule type" value="Genomic_DNA"/>
</dbReference>